<name>A0A6I3L309_9NOCA</name>
<accession>A0A6I3L309</accession>
<keyword evidence="2" id="KW-1185">Reference proteome</keyword>
<sequence>MRKARGTARFGTTRGWRAAIATVLSAVTLAAVGGFAAADPAPAPSIAMLTLTAMPAGWQTRTDLRPVLEVQSDGQAVKRAADSAQPVNGTVPADVLDAAATEIRALAAVDMGTPEAADKGTSIIDYMPRTPDQDVHLIVYAPELSEGLSDEQKASRKRFDDLFQRLLNAFTPA</sequence>
<evidence type="ECO:0000313" key="2">
    <source>
        <dbReference type="Proteomes" id="UP000432464"/>
    </source>
</evidence>
<dbReference type="Proteomes" id="UP000432464">
    <property type="component" value="Unassembled WGS sequence"/>
</dbReference>
<organism evidence="1 2">
    <name type="scientific">Nocardia aurantiaca</name>
    <dbReference type="NCBI Taxonomy" id="2675850"/>
    <lineage>
        <taxon>Bacteria</taxon>
        <taxon>Bacillati</taxon>
        <taxon>Actinomycetota</taxon>
        <taxon>Actinomycetes</taxon>
        <taxon>Mycobacteriales</taxon>
        <taxon>Nocardiaceae</taxon>
        <taxon>Nocardia</taxon>
    </lineage>
</organism>
<reference evidence="1 2" key="1">
    <citation type="submission" date="2019-11" db="EMBL/GenBank/DDBJ databases">
        <title>Nocardia sp. nov. CT2-14 isolated from soil.</title>
        <authorList>
            <person name="Kanchanasin P."/>
            <person name="Tanasupawat S."/>
            <person name="Yuki M."/>
            <person name="Kudo T."/>
        </authorList>
    </citation>
    <scope>NUCLEOTIDE SEQUENCE [LARGE SCALE GENOMIC DNA]</scope>
    <source>
        <strain evidence="1 2">CT2-14</strain>
    </source>
</reference>
<gene>
    <name evidence="1" type="ORF">GLP40_19740</name>
</gene>
<evidence type="ECO:0000313" key="1">
    <source>
        <dbReference type="EMBL" id="MTE14995.1"/>
    </source>
</evidence>
<comment type="caution">
    <text evidence="1">The sequence shown here is derived from an EMBL/GenBank/DDBJ whole genome shotgun (WGS) entry which is preliminary data.</text>
</comment>
<dbReference type="EMBL" id="WMBB01000009">
    <property type="protein sequence ID" value="MTE14995.1"/>
    <property type="molecule type" value="Genomic_DNA"/>
</dbReference>
<dbReference type="AlphaFoldDB" id="A0A6I3L309"/>
<protein>
    <submittedName>
        <fullName evidence="1">Uncharacterized protein</fullName>
    </submittedName>
</protein>
<proteinExistence type="predicted"/>